<evidence type="ECO:0000313" key="1">
    <source>
        <dbReference type="EMBL" id="RMV20534.1"/>
    </source>
</evidence>
<proteinExistence type="predicted"/>
<accession>A0A3M6APG3</accession>
<reference evidence="1 2" key="1">
    <citation type="submission" date="2018-08" db="EMBL/GenBank/DDBJ databases">
        <title>Recombination of ecologically and evolutionarily significant loci maintains genetic cohesion in the Pseudomonas syringae species complex.</title>
        <authorList>
            <person name="Dillon M."/>
            <person name="Thakur S."/>
            <person name="Almeida R.N.D."/>
            <person name="Weir B.S."/>
            <person name="Guttman D.S."/>
        </authorList>
    </citation>
    <scope>NUCLEOTIDE SEQUENCE [LARGE SCALE GENOMIC DNA]</scope>
    <source>
        <strain evidence="1 2">ICMP 11899</strain>
    </source>
</reference>
<organism evidence="1 2">
    <name type="scientific">Pseudomonas savastanoi</name>
    <name type="common">Pseudomonas syringae pv. savastanoi</name>
    <dbReference type="NCBI Taxonomy" id="29438"/>
    <lineage>
        <taxon>Bacteria</taxon>
        <taxon>Pseudomonadati</taxon>
        <taxon>Pseudomonadota</taxon>
        <taxon>Gammaproteobacteria</taxon>
        <taxon>Pseudomonadales</taxon>
        <taxon>Pseudomonadaceae</taxon>
        <taxon>Pseudomonas</taxon>
    </lineage>
</organism>
<evidence type="ECO:0000313" key="2">
    <source>
        <dbReference type="Proteomes" id="UP000270795"/>
    </source>
</evidence>
<sequence length="80" mass="8735">MPGLQVSDDVDTIDITGIDQVIFRATHAQQRDVVGPDFMRGTIIVEHQFTVTEAGQLPAVLLDGNNIGEEITFISGLIRQ</sequence>
<comment type="caution">
    <text evidence="1">The sequence shown here is derived from an EMBL/GenBank/DDBJ whole genome shotgun (WGS) entry which is preliminary data.</text>
</comment>
<dbReference type="AlphaFoldDB" id="A0A3M6APG3"/>
<dbReference type="EMBL" id="RBUM01000026">
    <property type="protein sequence ID" value="RMV20534.1"/>
    <property type="molecule type" value="Genomic_DNA"/>
</dbReference>
<gene>
    <name evidence="1" type="ORF">ALP17_200020</name>
</gene>
<dbReference type="Proteomes" id="UP000270795">
    <property type="component" value="Unassembled WGS sequence"/>
</dbReference>
<name>A0A3M6APG3_PSESS</name>
<protein>
    <submittedName>
        <fullName evidence="1">Uncharacterized protein</fullName>
    </submittedName>
</protein>